<dbReference type="InterPro" id="IPR051013">
    <property type="entry name" value="MBL_superfamily_lactonases"/>
</dbReference>
<sequence>MTVERVYLLPAGNCLVDQSVLNETLSSGKLVNLPIWSYLIETTDGPILIDTGMPDGLAVDQLGPEPGPEAGQIIPRMTKRDAIVSVLARAGYSPEQMVCVISSHWHFDHAGGNAHFQTPPIYVQRAEYDAAMTSDDYPPECRVSGLNYRFVEGDYQLAPGIDLLYTPGHSNGHQSILLNTAESGRILLTVDAAYTRENFVDGVPFAGVDGRQMAKSIERLKDVVKAERPRVFFGHDVEQGNLWPIYPNAM</sequence>
<dbReference type="GO" id="GO:0102007">
    <property type="term" value="F:acyl-L-homoserine-lactone lactonohydrolase activity"/>
    <property type="evidence" value="ECO:0007669"/>
    <property type="project" value="UniProtKB-EC"/>
</dbReference>
<keyword evidence="8" id="KW-0862">Zinc</keyword>
<reference evidence="11" key="1">
    <citation type="journal article" date="2022" name="G3 (Bethesda)">
        <title>Unveiling the complete genome sequence of Alicyclobacillus acidoterrestris DSM 3922T, a taint-producing strain.</title>
        <authorList>
            <person name="Leonardo I.C."/>
            <person name="Barreto Crespo M.T."/>
            <person name="Gaspar F.B."/>
        </authorList>
    </citation>
    <scope>NUCLEOTIDE SEQUENCE [LARGE SCALE GENOMIC DNA]</scope>
    <source>
        <strain evidence="11">DSM 3922</strain>
    </source>
</reference>
<comment type="similarity">
    <text evidence="3">Belongs to the metallo-beta-lactamase superfamily.</text>
</comment>
<evidence type="ECO:0000256" key="6">
    <source>
        <dbReference type="ARBA" id="ARBA00022723"/>
    </source>
</evidence>
<dbReference type="NCBIfam" id="NF045699">
    <property type="entry name" value="AHLLactAiiA"/>
    <property type="match status" value="1"/>
</dbReference>
<comment type="catalytic activity">
    <reaction evidence="1">
        <text>an N-acyl-L-homoserine lactone + H2O = an N-acyl-L-homoserine + H(+)</text>
        <dbReference type="Rhea" id="RHEA:22576"/>
        <dbReference type="ChEBI" id="CHEBI:15377"/>
        <dbReference type="ChEBI" id="CHEBI:15378"/>
        <dbReference type="ChEBI" id="CHEBI:55474"/>
        <dbReference type="ChEBI" id="CHEBI:58921"/>
        <dbReference type="EC" id="3.1.1.81"/>
    </reaction>
</comment>
<dbReference type="Proteomes" id="UP000829401">
    <property type="component" value="Chromosome"/>
</dbReference>
<dbReference type="EC" id="3.1.1.81" evidence="5"/>
<protein>
    <recommendedName>
        <fullName evidence="5">quorum-quenching N-acyl-homoserine lactonase</fullName>
        <ecNumber evidence="5">3.1.1.81</ecNumber>
    </recommendedName>
</protein>
<dbReference type="InterPro" id="IPR054870">
    <property type="entry name" value="AHLLactAiiA"/>
</dbReference>
<gene>
    <name evidence="10" type="ORF">K1I37_10865</name>
</gene>
<name>A0A9E6ZHL9_ALIAG</name>
<dbReference type="RefSeq" id="WP_031219191.1">
    <property type="nucleotide sequence ID" value="NZ_AURB01000178.1"/>
</dbReference>
<comment type="subunit">
    <text evidence="4">Monomer.</text>
</comment>
<evidence type="ECO:0000256" key="3">
    <source>
        <dbReference type="ARBA" id="ARBA00007749"/>
    </source>
</evidence>
<evidence type="ECO:0000256" key="7">
    <source>
        <dbReference type="ARBA" id="ARBA00022801"/>
    </source>
</evidence>
<dbReference type="GO" id="GO:0046872">
    <property type="term" value="F:metal ion binding"/>
    <property type="evidence" value="ECO:0007669"/>
    <property type="project" value="UniProtKB-KW"/>
</dbReference>
<keyword evidence="6" id="KW-0479">Metal-binding</keyword>
<dbReference type="CDD" id="cd07729">
    <property type="entry name" value="AHL_lactonase_MBL-fold"/>
    <property type="match status" value="1"/>
</dbReference>
<keyword evidence="11" id="KW-1185">Reference proteome</keyword>
<evidence type="ECO:0000313" key="11">
    <source>
        <dbReference type="Proteomes" id="UP000829401"/>
    </source>
</evidence>
<dbReference type="KEGG" id="aaco:K1I37_10865"/>
<dbReference type="SMART" id="SM00849">
    <property type="entry name" value="Lactamase_B"/>
    <property type="match status" value="1"/>
</dbReference>
<evidence type="ECO:0000259" key="9">
    <source>
        <dbReference type="SMART" id="SM00849"/>
    </source>
</evidence>
<keyword evidence="7" id="KW-0378">Hydrolase</keyword>
<comment type="cofactor">
    <cofactor evidence="2">
        <name>Zn(2+)</name>
        <dbReference type="ChEBI" id="CHEBI:29105"/>
    </cofactor>
</comment>
<dbReference type="InterPro" id="IPR001279">
    <property type="entry name" value="Metallo-B-lactamas"/>
</dbReference>
<evidence type="ECO:0000256" key="1">
    <source>
        <dbReference type="ARBA" id="ARBA00000450"/>
    </source>
</evidence>
<evidence type="ECO:0000313" key="10">
    <source>
        <dbReference type="EMBL" id="UNO50850.1"/>
    </source>
</evidence>
<dbReference type="Gene3D" id="3.60.15.10">
    <property type="entry name" value="Ribonuclease Z/Hydroxyacylglutathione hydrolase-like"/>
    <property type="match status" value="1"/>
</dbReference>
<feature type="domain" description="Metallo-beta-lactamase" evidence="9">
    <location>
        <begin position="34"/>
        <end position="235"/>
    </location>
</feature>
<proteinExistence type="inferred from homology"/>
<evidence type="ECO:0000256" key="2">
    <source>
        <dbReference type="ARBA" id="ARBA00001947"/>
    </source>
</evidence>
<dbReference type="AlphaFoldDB" id="A0A9E6ZHL9"/>
<evidence type="ECO:0000256" key="5">
    <source>
        <dbReference type="ARBA" id="ARBA00013131"/>
    </source>
</evidence>
<dbReference type="Pfam" id="PF00753">
    <property type="entry name" value="Lactamase_B"/>
    <property type="match status" value="1"/>
</dbReference>
<dbReference type="PANTHER" id="PTHR42978">
    <property type="entry name" value="QUORUM-QUENCHING LACTONASE YTNP-RELATED-RELATED"/>
    <property type="match status" value="1"/>
</dbReference>
<dbReference type="OrthoDB" id="333278at2"/>
<dbReference type="InterPro" id="IPR036866">
    <property type="entry name" value="RibonucZ/Hydroxyglut_hydro"/>
</dbReference>
<dbReference type="PANTHER" id="PTHR42978:SF7">
    <property type="entry name" value="METALLO-HYDROLASE RV2300C-RELATED"/>
    <property type="match status" value="1"/>
</dbReference>
<accession>A0A9E6ZHL9</accession>
<evidence type="ECO:0000256" key="4">
    <source>
        <dbReference type="ARBA" id="ARBA00011245"/>
    </source>
</evidence>
<dbReference type="SUPFAM" id="SSF56281">
    <property type="entry name" value="Metallo-hydrolase/oxidoreductase"/>
    <property type="match status" value="1"/>
</dbReference>
<evidence type="ECO:0000256" key="8">
    <source>
        <dbReference type="ARBA" id="ARBA00022833"/>
    </source>
</evidence>
<dbReference type="EMBL" id="CP080467">
    <property type="protein sequence ID" value="UNO50850.1"/>
    <property type="molecule type" value="Genomic_DNA"/>
</dbReference>
<organism evidence="10 11">
    <name type="scientific">Alicyclobacillus acidoterrestris (strain ATCC 49025 / DSM 3922 / CIP 106132 / NCIMB 13137 / GD3B)</name>
    <dbReference type="NCBI Taxonomy" id="1356854"/>
    <lineage>
        <taxon>Bacteria</taxon>
        <taxon>Bacillati</taxon>
        <taxon>Bacillota</taxon>
        <taxon>Bacilli</taxon>
        <taxon>Bacillales</taxon>
        <taxon>Alicyclobacillaceae</taxon>
        <taxon>Alicyclobacillus</taxon>
    </lineage>
</organism>